<dbReference type="CDD" id="cd14817">
    <property type="entry name" value="D-Ala-D-Ala_dipeptidase_VanX"/>
    <property type="match status" value="1"/>
</dbReference>
<evidence type="ECO:0000256" key="8">
    <source>
        <dbReference type="ARBA" id="ARBA00023316"/>
    </source>
</evidence>
<dbReference type="GO" id="GO:0008270">
    <property type="term" value="F:zinc ion binding"/>
    <property type="evidence" value="ECO:0007669"/>
    <property type="project" value="UniProtKB-UniRule"/>
</dbReference>
<gene>
    <name evidence="9" type="primary">ddpX</name>
    <name evidence="12" type="ORF">ABB27_03000</name>
</gene>
<evidence type="ECO:0000313" key="13">
    <source>
        <dbReference type="Proteomes" id="UP000051863"/>
    </source>
</evidence>
<dbReference type="EC" id="3.4.13.22" evidence="9 10"/>
<dbReference type="PANTHER" id="PTHR43126">
    <property type="entry name" value="D-ALANYL-D-ALANINE DIPEPTIDASE"/>
    <property type="match status" value="1"/>
</dbReference>
<evidence type="ECO:0000256" key="4">
    <source>
        <dbReference type="ARBA" id="ARBA00022801"/>
    </source>
</evidence>
<reference evidence="12 13" key="1">
    <citation type="submission" date="2015-05" db="EMBL/GenBank/DDBJ databases">
        <title>Genome sequencing and analysis of members of genus Stenotrophomonas.</title>
        <authorList>
            <person name="Patil P.P."/>
            <person name="Midha S."/>
            <person name="Patil P.B."/>
        </authorList>
    </citation>
    <scope>NUCLEOTIDE SEQUENCE [LARGE SCALE GENOMIC DNA]</scope>
    <source>
        <strain evidence="12 13">DSM 18941</strain>
    </source>
</reference>
<dbReference type="PANTHER" id="PTHR43126:SF1">
    <property type="entry name" value="D-ALANYL-D-ALANINE DIPEPTIDASE"/>
    <property type="match status" value="1"/>
</dbReference>
<proteinExistence type="inferred from homology"/>
<feature type="binding site" evidence="9">
    <location>
        <position position="158"/>
    </location>
    <ligand>
        <name>Zn(2+)</name>
        <dbReference type="ChEBI" id="CHEBI:29105"/>
        <note>catalytic</note>
    </ligand>
</feature>
<dbReference type="SUPFAM" id="SSF55166">
    <property type="entry name" value="Hedgehog/DD-peptidase"/>
    <property type="match status" value="1"/>
</dbReference>
<name>A0A0R0D069_9GAMM</name>
<comment type="catalytic activity">
    <reaction evidence="1 9 10">
        <text>D-alanyl-D-alanine + H2O = 2 D-alanine</text>
        <dbReference type="Rhea" id="RHEA:20661"/>
        <dbReference type="ChEBI" id="CHEBI:15377"/>
        <dbReference type="ChEBI" id="CHEBI:57416"/>
        <dbReference type="ChEBI" id="CHEBI:57822"/>
        <dbReference type="EC" id="3.4.13.22"/>
    </reaction>
</comment>
<dbReference type="OrthoDB" id="9801430at2"/>
<evidence type="ECO:0000256" key="10">
    <source>
        <dbReference type="PIRNR" id="PIRNR026671"/>
    </source>
</evidence>
<evidence type="ECO:0000256" key="2">
    <source>
        <dbReference type="ARBA" id="ARBA00022670"/>
    </source>
</evidence>
<feature type="binding site" evidence="9">
    <location>
        <position position="228"/>
    </location>
    <ligand>
        <name>Zn(2+)</name>
        <dbReference type="ChEBI" id="CHEBI:29105"/>
        <note>catalytic</note>
    </ligand>
</feature>
<feature type="signal peptide" evidence="11">
    <location>
        <begin position="1"/>
        <end position="31"/>
    </location>
</feature>
<evidence type="ECO:0000256" key="5">
    <source>
        <dbReference type="ARBA" id="ARBA00022833"/>
    </source>
</evidence>
<keyword evidence="7 9" id="KW-0482">Metalloprotease</keyword>
<comment type="function">
    <text evidence="9 10">Catalyzes hydrolysis of the D-alanyl-D-alanine dipeptide.</text>
</comment>
<feature type="active site" description="Proton donor/acceptor" evidence="9">
    <location>
        <position position="225"/>
    </location>
</feature>
<dbReference type="Pfam" id="PF01427">
    <property type="entry name" value="Peptidase_M15"/>
    <property type="match status" value="1"/>
</dbReference>
<evidence type="ECO:0000256" key="11">
    <source>
        <dbReference type="SAM" id="SignalP"/>
    </source>
</evidence>
<keyword evidence="8 10" id="KW-0961">Cell wall biogenesis/degradation</keyword>
<evidence type="ECO:0000313" key="12">
    <source>
        <dbReference type="EMBL" id="KRG71428.1"/>
    </source>
</evidence>
<keyword evidence="5 9" id="KW-0862">Zinc</keyword>
<organism evidence="12 13">
    <name type="scientific">Stenotrophomonas terrae</name>
    <dbReference type="NCBI Taxonomy" id="405446"/>
    <lineage>
        <taxon>Bacteria</taxon>
        <taxon>Pseudomonadati</taxon>
        <taxon>Pseudomonadota</taxon>
        <taxon>Gammaproteobacteria</taxon>
        <taxon>Lysobacterales</taxon>
        <taxon>Lysobacteraceae</taxon>
        <taxon>Stenotrophomonas</taxon>
    </lineage>
</organism>
<keyword evidence="2 9" id="KW-0645">Protease</keyword>
<dbReference type="PATRIC" id="fig|405446.3.peg.3627"/>
<keyword evidence="3 9" id="KW-0479">Metal-binding</keyword>
<protein>
    <recommendedName>
        <fullName evidence="9 10">D-alanyl-D-alanine dipeptidase</fullName>
        <shortName evidence="9 10">D-Ala-D-Ala dipeptidase</shortName>
        <ecNumber evidence="9 10">3.4.13.22</ecNumber>
    </recommendedName>
</protein>
<evidence type="ECO:0000256" key="6">
    <source>
        <dbReference type="ARBA" id="ARBA00022997"/>
    </source>
</evidence>
<dbReference type="AlphaFoldDB" id="A0A0R0D069"/>
<keyword evidence="4 9" id="KW-0378">Hydrolase</keyword>
<comment type="similarity">
    <text evidence="9 10">Belongs to the peptidase M15D family.</text>
</comment>
<keyword evidence="6 9" id="KW-0224">Dipeptidase</keyword>
<dbReference type="GO" id="GO:0008237">
    <property type="term" value="F:metallopeptidase activity"/>
    <property type="evidence" value="ECO:0007669"/>
    <property type="project" value="UniProtKB-KW"/>
</dbReference>
<keyword evidence="13" id="KW-1185">Reference proteome</keyword>
<sequence length="246" mass="27078">MTTPIWNSNAVTIAARALPLLLALMPLAALAQQTVQVSPAATPAQAGIVDVTTLAPDIALDIRYAGTDNFTGRVVPGYEAPRCYLLQPVAQALARVQRGLRAQGYRLQVFDCYRPVHSVTSFVAWVHDAKDQVAKQRYYPNIDKSRLLDGYIAETSGHSRAATVDLGVLDCRKGPCVALDMGTGFDRFDVLAHTANPDISAAQKQNRQLLLEAMQAQGFANYPMEWWHYTFKPEPTPTTAYDFPVR</sequence>
<dbReference type="InterPro" id="IPR009045">
    <property type="entry name" value="Zn_M74/Hedgehog-like"/>
</dbReference>
<evidence type="ECO:0000256" key="3">
    <source>
        <dbReference type="ARBA" id="ARBA00022723"/>
    </source>
</evidence>
<dbReference type="GO" id="GO:0160237">
    <property type="term" value="F:D-Ala-D-Ala dipeptidase activity"/>
    <property type="evidence" value="ECO:0007669"/>
    <property type="project" value="UniProtKB-EC"/>
</dbReference>
<evidence type="ECO:0000256" key="1">
    <source>
        <dbReference type="ARBA" id="ARBA00001362"/>
    </source>
</evidence>
<evidence type="ECO:0000256" key="9">
    <source>
        <dbReference type="HAMAP-Rule" id="MF_01924"/>
    </source>
</evidence>
<feature type="binding site" evidence="9">
    <location>
        <position position="165"/>
    </location>
    <ligand>
        <name>Zn(2+)</name>
        <dbReference type="ChEBI" id="CHEBI:29105"/>
        <note>catalytic</note>
    </ligand>
</feature>
<accession>A0A0R0D069</accession>
<dbReference type="HAMAP" id="MF_01924">
    <property type="entry name" value="A_A_dipeptidase"/>
    <property type="match status" value="1"/>
</dbReference>
<dbReference type="GO" id="GO:0071555">
    <property type="term" value="P:cell wall organization"/>
    <property type="evidence" value="ECO:0007669"/>
    <property type="project" value="UniProtKB-KW"/>
</dbReference>
<comment type="cofactor">
    <cofactor evidence="9">
        <name>Zn(2+)</name>
        <dbReference type="ChEBI" id="CHEBI:29105"/>
    </cofactor>
    <text evidence="9">Binds 1 zinc ion per subunit.</text>
</comment>
<feature type="site" description="Transition state stabilizer" evidence="9">
    <location>
        <position position="114"/>
    </location>
</feature>
<dbReference type="Proteomes" id="UP000051863">
    <property type="component" value="Unassembled WGS sequence"/>
</dbReference>
<dbReference type="EMBL" id="LDJJ01000008">
    <property type="protein sequence ID" value="KRG71428.1"/>
    <property type="molecule type" value="Genomic_DNA"/>
</dbReference>
<dbReference type="Gene3D" id="3.30.1380.10">
    <property type="match status" value="1"/>
</dbReference>
<evidence type="ECO:0000256" key="7">
    <source>
        <dbReference type="ARBA" id="ARBA00023049"/>
    </source>
</evidence>
<dbReference type="GO" id="GO:0006508">
    <property type="term" value="P:proteolysis"/>
    <property type="evidence" value="ECO:0007669"/>
    <property type="project" value="UniProtKB-KW"/>
</dbReference>
<keyword evidence="11" id="KW-0732">Signal</keyword>
<dbReference type="PIRSF" id="PIRSF026671">
    <property type="entry name" value="AA_dipeptidase"/>
    <property type="match status" value="1"/>
</dbReference>
<feature type="chain" id="PRO_5006394960" description="D-alanyl-D-alanine dipeptidase" evidence="11">
    <location>
        <begin position="32"/>
        <end position="246"/>
    </location>
</feature>
<comment type="caution">
    <text evidence="12">The sequence shown here is derived from an EMBL/GenBank/DDBJ whole genome shotgun (WGS) entry which is preliminary data.</text>
</comment>
<dbReference type="InterPro" id="IPR000755">
    <property type="entry name" value="A_A_dipeptidase"/>
</dbReference>